<protein>
    <submittedName>
        <fullName evidence="8">C1qB1</fullName>
    </submittedName>
</protein>
<evidence type="ECO:0000256" key="3">
    <source>
        <dbReference type="ARBA" id="ARBA00022729"/>
    </source>
</evidence>
<evidence type="ECO:0000256" key="4">
    <source>
        <dbReference type="ARBA" id="ARBA00023119"/>
    </source>
</evidence>
<feature type="chain" id="PRO_5007524923" evidence="6">
    <location>
        <begin position="22"/>
        <end position="240"/>
    </location>
</feature>
<evidence type="ECO:0000256" key="1">
    <source>
        <dbReference type="ARBA" id="ARBA00004613"/>
    </source>
</evidence>
<dbReference type="AlphaFoldDB" id="A0A146GE99"/>
<feature type="region of interest" description="Disordered" evidence="5">
    <location>
        <begin position="32"/>
        <end position="131"/>
    </location>
</feature>
<dbReference type="PRINTS" id="PR00007">
    <property type="entry name" value="COMPLEMNTC1Q"/>
</dbReference>
<keyword evidence="2" id="KW-0964">Secreted</keyword>
<feature type="compositionally biased region" description="Basic and acidic residues" evidence="5">
    <location>
        <begin position="41"/>
        <end position="53"/>
    </location>
</feature>
<dbReference type="PANTHER" id="PTHR15427:SF29">
    <property type="entry name" value="COMPLEMENT C1Q SUBCOMPONENT SUBUNIT C"/>
    <property type="match status" value="1"/>
</dbReference>
<accession>A0A146GE99</accession>
<feature type="domain" description="C1q" evidence="7">
    <location>
        <begin position="111"/>
        <end position="240"/>
    </location>
</feature>
<dbReference type="InterPro" id="IPR001073">
    <property type="entry name" value="C1q_dom"/>
</dbReference>
<dbReference type="Pfam" id="PF00386">
    <property type="entry name" value="C1q"/>
    <property type="match status" value="1"/>
</dbReference>
<dbReference type="GO" id="GO:0005581">
    <property type="term" value="C:collagen trimer"/>
    <property type="evidence" value="ECO:0007669"/>
    <property type="project" value="UniProtKB-KW"/>
</dbReference>
<reference evidence="8" key="1">
    <citation type="journal article" date="2016" name="Dev. Comp. Immunol.">
        <title>The complement system of elasmobranches revealed by liver transcriptome analysis of a hammerhead shark, Sphyrna zygaena.</title>
        <authorList>
            <person name="Goshima M."/>
            <person name="Sekiguchi R."/>
            <person name="Matsushita M."/>
            <person name="Nonaka M."/>
        </authorList>
    </citation>
    <scope>NUCLEOTIDE SEQUENCE</scope>
    <source>
        <tissue evidence="8">Liver</tissue>
    </source>
</reference>
<dbReference type="InterPro" id="IPR008160">
    <property type="entry name" value="Collagen"/>
</dbReference>
<comment type="subcellular location">
    <subcellularLocation>
        <location evidence="1">Secreted</location>
    </subcellularLocation>
</comment>
<feature type="compositionally biased region" description="Basic and acidic residues" evidence="5">
    <location>
        <begin position="103"/>
        <end position="112"/>
    </location>
</feature>
<name>A0A146GE99_SPHZY</name>
<dbReference type="InterPro" id="IPR008983">
    <property type="entry name" value="Tumour_necrosis_fac-like_dom"/>
</dbReference>
<evidence type="ECO:0000256" key="6">
    <source>
        <dbReference type="SAM" id="SignalP"/>
    </source>
</evidence>
<proteinExistence type="evidence at transcript level"/>
<sequence>MELSHISLLLLLSILSALIQGFEMNAGIPGVPGCHGIPGKPGKDGRDGRKGAKGEPGSPGFGLFQGEVGEKGDQGPPGPSGKRGRRGPPGEIGEPGNLGVKGEMGRSGDHKSTLKSAFSVKRGGHEYPPRDSHIRFSKIISNEQNHYDKETGEFTCNITGFYYFVYHATSDNNLCINLNMNGIKKIGFCNHGTMDQVSSGGAVLHLRANDKVWLEPTDYNAMMGQEDHDSVFSGFLIFPD</sequence>
<feature type="signal peptide" evidence="6">
    <location>
        <begin position="1"/>
        <end position="21"/>
    </location>
</feature>
<dbReference type="PANTHER" id="PTHR15427">
    <property type="entry name" value="EMILIN ELASTIN MICROFIBRIL INTERFACE-LOCATED PROTEIN ELASTIN MICROFIBRIL INTERFACER"/>
    <property type="match status" value="1"/>
</dbReference>
<dbReference type="FunFam" id="2.60.120.40:FF:000001">
    <property type="entry name" value="Complement C1q B chain"/>
    <property type="match status" value="1"/>
</dbReference>
<dbReference type="PROSITE" id="PS50871">
    <property type="entry name" value="C1Q"/>
    <property type="match status" value="1"/>
</dbReference>
<evidence type="ECO:0000256" key="2">
    <source>
        <dbReference type="ARBA" id="ARBA00022525"/>
    </source>
</evidence>
<dbReference type="SMART" id="SM00110">
    <property type="entry name" value="C1Q"/>
    <property type="match status" value="1"/>
</dbReference>
<dbReference type="EMBL" id="LC107108">
    <property type="protein sequence ID" value="BAU69609.1"/>
    <property type="molecule type" value="mRNA"/>
</dbReference>
<dbReference type="Gene3D" id="2.60.120.40">
    <property type="match status" value="1"/>
</dbReference>
<organism evidence="8">
    <name type="scientific">Sphyrna zygaena</name>
    <name type="common">Smooth hammerhead</name>
    <name type="synonym">Squalus zygaena</name>
    <dbReference type="NCBI Taxonomy" id="195335"/>
    <lineage>
        <taxon>Eukaryota</taxon>
        <taxon>Metazoa</taxon>
        <taxon>Chordata</taxon>
        <taxon>Craniata</taxon>
        <taxon>Vertebrata</taxon>
        <taxon>Chondrichthyes</taxon>
        <taxon>Elasmobranchii</taxon>
        <taxon>Galeomorphii</taxon>
        <taxon>Galeoidea</taxon>
        <taxon>Carcharhiniformes</taxon>
        <taxon>Carcharhinidae</taxon>
        <taxon>Sphyrna</taxon>
    </lineage>
</organism>
<dbReference type="Pfam" id="PF01391">
    <property type="entry name" value="Collagen"/>
    <property type="match status" value="1"/>
</dbReference>
<keyword evidence="4" id="KW-0176">Collagen</keyword>
<keyword evidence="3 6" id="KW-0732">Signal</keyword>
<evidence type="ECO:0000313" key="8">
    <source>
        <dbReference type="EMBL" id="BAU69609.1"/>
    </source>
</evidence>
<dbReference type="InterPro" id="IPR050392">
    <property type="entry name" value="Collagen/C1q_domain"/>
</dbReference>
<evidence type="ECO:0000256" key="5">
    <source>
        <dbReference type="SAM" id="MobiDB-lite"/>
    </source>
</evidence>
<evidence type="ECO:0000259" key="7">
    <source>
        <dbReference type="PROSITE" id="PS50871"/>
    </source>
</evidence>
<dbReference type="GO" id="GO:0005576">
    <property type="term" value="C:extracellular region"/>
    <property type="evidence" value="ECO:0007669"/>
    <property type="project" value="UniProtKB-SubCell"/>
</dbReference>
<dbReference type="SUPFAM" id="SSF49842">
    <property type="entry name" value="TNF-like"/>
    <property type="match status" value="1"/>
</dbReference>